<organism evidence="1 2">
    <name type="scientific">Actinomadura parmotrematis</name>
    <dbReference type="NCBI Taxonomy" id="2864039"/>
    <lineage>
        <taxon>Bacteria</taxon>
        <taxon>Bacillati</taxon>
        <taxon>Actinomycetota</taxon>
        <taxon>Actinomycetes</taxon>
        <taxon>Streptosporangiales</taxon>
        <taxon>Thermomonosporaceae</taxon>
        <taxon>Actinomadura</taxon>
    </lineage>
</organism>
<protein>
    <submittedName>
        <fullName evidence="1">Uncharacterized protein</fullName>
    </submittedName>
</protein>
<dbReference type="EMBL" id="JAIBOA010000046">
    <property type="protein sequence ID" value="MBW8487758.1"/>
    <property type="molecule type" value="Genomic_DNA"/>
</dbReference>
<gene>
    <name evidence="1" type="ORF">K1Y72_35780</name>
</gene>
<dbReference type="RefSeq" id="WP_220170993.1">
    <property type="nucleotide sequence ID" value="NZ_JAIBOA010000046.1"/>
</dbReference>
<reference evidence="1 2" key="1">
    <citation type="submission" date="2021-07" db="EMBL/GenBank/DDBJ databases">
        <title>Actinomadura sp. PM05-2 isolated from lichen.</title>
        <authorList>
            <person name="Somphong A."/>
            <person name="Phongsopitanun W."/>
            <person name="Tanasupawat S."/>
            <person name="Peongsungnone V."/>
        </authorList>
    </citation>
    <scope>NUCLEOTIDE SEQUENCE [LARGE SCALE GENOMIC DNA]</scope>
    <source>
        <strain evidence="1 2">PM05-2</strain>
    </source>
</reference>
<keyword evidence="2" id="KW-1185">Reference proteome</keyword>
<comment type="caution">
    <text evidence="1">The sequence shown here is derived from an EMBL/GenBank/DDBJ whole genome shotgun (WGS) entry which is preliminary data.</text>
</comment>
<evidence type="ECO:0000313" key="2">
    <source>
        <dbReference type="Proteomes" id="UP000774570"/>
    </source>
</evidence>
<accession>A0ABS7G4X0</accession>
<dbReference type="Proteomes" id="UP000774570">
    <property type="component" value="Unassembled WGS sequence"/>
</dbReference>
<proteinExistence type="predicted"/>
<evidence type="ECO:0000313" key="1">
    <source>
        <dbReference type="EMBL" id="MBW8487758.1"/>
    </source>
</evidence>
<name>A0ABS7G4X0_9ACTN</name>
<sequence>MGFKEPGGGGRASEPVAASRWCEPRMDVRREEWWTELRVPLAEGHRAAGLRERLAAPTEGALRILMVQADREYAVYKSVLARMVRISS</sequence>